<dbReference type="PIRSF" id="PIRSF001430">
    <property type="entry name" value="tRNA_psdUrid_synth"/>
    <property type="match status" value="1"/>
</dbReference>
<evidence type="ECO:0000256" key="7">
    <source>
        <dbReference type="RuleBase" id="RU003792"/>
    </source>
</evidence>
<comment type="catalytic activity">
    <reaction evidence="4 7">
        <text>uridine(38/39/40) in tRNA = pseudouridine(38/39/40) in tRNA</text>
        <dbReference type="Rhea" id="RHEA:22376"/>
        <dbReference type="Rhea" id="RHEA-COMP:10085"/>
        <dbReference type="Rhea" id="RHEA-COMP:10087"/>
        <dbReference type="ChEBI" id="CHEBI:65314"/>
        <dbReference type="ChEBI" id="CHEBI:65315"/>
        <dbReference type="EC" id="5.4.99.12"/>
    </reaction>
</comment>
<dbReference type="InterPro" id="IPR001406">
    <property type="entry name" value="PsdUridine_synth_TruA"/>
</dbReference>
<dbReference type="InterPro" id="IPR020103">
    <property type="entry name" value="PsdUridine_synth_cat_dom_sf"/>
</dbReference>
<evidence type="ECO:0000313" key="10">
    <source>
        <dbReference type="Proteomes" id="UP000187651"/>
    </source>
</evidence>
<dbReference type="SUPFAM" id="SSF55120">
    <property type="entry name" value="Pseudouridine synthase"/>
    <property type="match status" value="1"/>
</dbReference>
<feature type="domain" description="Pseudouridine synthase I TruA alpha/beta" evidence="8">
    <location>
        <begin position="9"/>
        <end position="105"/>
    </location>
</feature>
<proteinExistence type="inferred from homology"/>
<evidence type="ECO:0000256" key="2">
    <source>
        <dbReference type="ARBA" id="ARBA00022694"/>
    </source>
</evidence>
<evidence type="ECO:0000313" key="9">
    <source>
        <dbReference type="EMBL" id="SDM43485.1"/>
    </source>
</evidence>
<dbReference type="GO" id="GO:0160147">
    <property type="term" value="F:tRNA pseudouridine(38-40) synthase activity"/>
    <property type="evidence" value="ECO:0007669"/>
    <property type="project" value="UniProtKB-EC"/>
</dbReference>
<dbReference type="InterPro" id="IPR020097">
    <property type="entry name" value="PsdUridine_synth_TruA_a/b_dom"/>
</dbReference>
<feature type="active site" description="Nucleophile" evidence="4 5">
    <location>
        <position position="53"/>
    </location>
</feature>
<dbReference type="EC" id="5.4.99.12" evidence="4"/>
<comment type="subunit">
    <text evidence="4">Homodimer.</text>
</comment>
<dbReference type="InterPro" id="IPR020095">
    <property type="entry name" value="PsdUridine_synth_TruA_C"/>
</dbReference>
<evidence type="ECO:0000256" key="4">
    <source>
        <dbReference type="HAMAP-Rule" id="MF_00171"/>
    </source>
</evidence>
<protein>
    <recommendedName>
        <fullName evidence="4">tRNA pseudouridine synthase A</fullName>
        <ecNumber evidence="4">5.4.99.12</ecNumber>
    </recommendedName>
    <alternativeName>
        <fullName evidence="4">tRNA pseudouridine(38-40) synthase</fullName>
    </alternativeName>
    <alternativeName>
        <fullName evidence="4">tRNA pseudouridylate synthase I</fullName>
    </alternativeName>
    <alternativeName>
        <fullName evidence="4">tRNA-uridine isomerase I</fullName>
    </alternativeName>
</protein>
<dbReference type="NCBIfam" id="TIGR00071">
    <property type="entry name" value="hisT_truA"/>
    <property type="match status" value="1"/>
</dbReference>
<dbReference type="OrthoDB" id="9811823at2"/>
<sequence length="247" mass="28102">MKNYKMTVCYDGSRFYGWEHQPDIEMTIQGKLESVLKEMLGQEVEVIGCGRTDAGVHAKAYICNVHMETEMSEKEIRDYMNHYLPDDIGVNEVKVASDRFHARYNAMGKTYQYACYIGDKKPVFDRKYVTVLEGKINVEAIKKAASYLVGEHDFKSFCGNPKMKKSTVREIYSIDVTCRNGYMYLTYHGKGFLQYMVRILSGTLIEVGEGKRSPESIIDLIEAKDRSLAGPTAPARGLTLLKVHYAK</sequence>
<dbReference type="PANTHER" id="PTHR11142">
    <property type="entry name" value="PSEUDOURIDYLATE SYNTHASE"/>
    <property type="match status" value="1"/>
</dbReference>
<comment type="caution">
    <text evidence="4">Lacks conserved residue(s) required for the propagation of feature annotation.</text>
</comment>
<keyword evidence="3 4" id="KW-0413">Isomerase</keyword>
<dbReference type="HAMAP" id="MF_00171">
    <property type="entry name" value="TruA"/>
    <property type="match status" value="1"/>
</dbReference>
<evidence type="ECO:0000256" key="1">
    <source>
        <dbReference type="ARBA" id="ARBA00009375"/>
    </source>
</evidence>
<feature type="binding site" evidence="4 6">
    <location>
        <position position="111"/>
    </location>
    <ligand>
        <name>substrate</name>
    </ligand>
</feature>
<gene>
    <name evidence="4" type="primary">truA</name>
    <name evidence="9" type="ORF">SAMN05216544_0238</name>
</gene>
<dbReference type="Gene3D" id="3.30.70.660">
    <property type="entry name" value="Pseudouridine synthase I, catalytic domain, C-terminal subdomain"/>
    <property type="match status" value="1"/>
</dbReference>
<dbReference type="Proteomes" id="UP000187651">
    <property type="component" value="Unassembled WGS sequence"/>
</dbReference>
<dbReference type="CDD" id="cd02570">
    <property type="entry name" value="PseudoU_synth_EcTruA"/>
    <property type="match status" value="1"/>
</dbReference>
<accession>A0A1G9T8S6</accession>
<dbReference type="Gene3D" id="3.30.70.580">
    <property type="entry name" value="Pseudouridine synthase I, catalytic domain, N-terminal subdomain"/>
    <property type="match status" value="1"/>
</dbReference>
<reference evidence="10" key="1">
    <citation type="submission" date="2016-10" db="EMBL/GenBank/DDBJ databases">
        <authorList>
            <person name="Varghese N."/>
            <person name="Submissions S."/>
        </authorList>
    </citation>
    <scope>NUCLEOTIDE SEQUENCE [LARGE SCALE GENOMIC DNA]</scope>
    <source>
        <strain evidence="10">M83</strain>
    </source>
</reference>
<organism evidence="9 10">
    <name type="scientific">Lachnospira pectinoschiza</name>
    <dbReference type="NCBI Taxonomy" id="28052"/>
    <lineage>
        <taxon>Bacteria</taxon>
        <taxon>Bacillati</taxon>
        <taxon>Bacillota</taxon>
        <taxon>Clostridia</taxon>
        <taxon>Lachnospirales</taxon>
        <taxon>Lachnospiraceae</taxon>
        <taxon>Lachnospira</taxon>
    </lineage>
</organism>
<comment type="function">
    <text evidence="4">Formation of pseudouridine at positions 38, 39 and 40 in the anticodon stem and loop of transfer RNAs.</text>
</comment>
<dbReference type="PANTHER" id="PTHR11142:SF22">
    <property type="entry name" value="TRNA PSEUDOURIDINE SYNTHASE A 2"/>
    <property type="match status" value="1"/>
</dbReference>
<name>A0A1G9T8S6_9FIRM</name>
<evidence type="ECO:0000256" key="5">
    <source>
        <dbReference type="PIRSR" id="PIRSR001430-1"/>
    </source>
</evidence>
<dbReference type="FunFam" id="3.30.70.580:FF:000001">
    <property type="entry name" value="tRNA pseudouridine synthase A"/>
    <property type="match status" value="1"/>
</dbReference>
<dbReference type="RefSeq" id="WP_074520539.1">
    <property type="nucleotide sequence ID" value="NZ_FNHZ01000001.1"/>
</dbReference>
<dbReference type="GO" id="GO:0003723">
    <property type="term" value="F:RNA binding"/>
    <property type="evidence" value="ECO:0007669"/>
    <property type="project" value="InterPro"/>
</dbReference>
<dbReference type="Pfam" id="PF01416">
    <property type="entry name" value="PseudoU_synth_1"/>
    <property type="match status" value="2"/>
</dbReference>
<dbReference type="EMBL" id="FNHZ01000001">
    <property type="protein sequence ID" value="SDM43485.1"/>
    <property type="molecule type" value="Genomic_DNA"/>
</dbReference>
<dbReference type="InterPro" id="IPR020094">
    <property type="entry name" value="TruA/RsuA/RluB/E/F_N"/>
</dbReference>
<keyword evidence="2 4" id="KW-0819">tRNA processing</keyword>
<dbReference type="AlphaFoldDB" id="A0A1G9T8S6"/>
<comment type="similarity">
    <text evidence="1 4 7">Belongs to the tRNA pseudouridine synthase TruA family.</text>
</comment>
<keyword evidence="10" id="KW-1185">Reference proteome</keyword>
<evidence type="ECO:0000259" key="8">
    <source>
        <dbReference type="Pfam" id="PF01416"/>
    </source>
</evidence>
<evidence type="ECO:0000256" key="3">
    <source>
        <dbReference type="ARBA" id="ARBA00023235"/>
    </source>
</evidence>
<evidence type="ECO:0000256" key="6">
    <source>
        <dbReference type="PIRSR" id="PIRSR001430-2"/>
    </source>
</evidence>
<dbReference type="GO" id="GO:0031119">
    <property type="term" value="P:tRNA pseudouridine synthesis"/>
    <property type="evidence" value="ECO:0007669"/>
    <property type="project" value="UniProtKB-UniRule"/>
</dbReference>
<feature type="domain" description="Pseudouridine synthase I TruA alpha/beta" evidence="8">
    <location>
        <begin position="144"/>
        <end position="245"/>
    </location>
</feature>